<reference evidence="4" key="1">
    <citation type="submission" date="2024-07" db="EMBL/GenBank/DDBJ databases">
        <title>Two chromosome-level genome assemblies of Korean endemic species Abeliophyllum distichum and Forsythia ovata (Oleaceae).</title>
        <authorList>
            <person name="Jang H."/>
        </authorList>
    </citation>
    <scope>NUCLEOTIDE SEQUENCE [LARGE SCALE GENOMIC DNA]</scope>
</reference>
<accession>A0ABD1TH62</accession>
<dbReference type="AlphaFoldDB" id="A0ABD1TH62"/>
<feature type="region of interest" description="Disordered" evidence="1">
    <location>
        <begin position="68"/>
        <end position="109"/>
    </location>
</feature>
<evidence type="ECO:0000313" key="3">
    <source>
        <dbReference type="EMBL" id="KAL2512070.1"/>
    </source>
</evidence>
<protein>
    <submittedName>
        <fullName evidence="3">Uncharacterized protein</fullName>
    </submittedName>
</protein>
<name>A0ABD1TH62_9LAMI</name>
<keyword evidence="4" id="KW-1185">Reference proteome</keyword>
<reference evidence="3" key="2">
    <citation type="submission" date="2024-07" db="EMBL/GenBank/DDBJ databases">
        <title>Two chromosome-level genome assemblies of Korean endemic species Abeliophyllum distichum and Forsythia ovata (Oleaceae).</title>
        <authorList>
            <person name="Mun J.H."/>
        </authorList>
    </citation>
    <scope>NUCLEOTIDE SEQUENCE</scope>
    <source>
        <strain evidence="3">KNKB198505000391</strain>
        <tissue evidence="3">Leaf</tissue>
    </source>
</reference>
<dbReference type="EMBL" id="JBFOLK010000005">
    <property type="protein sequence ID" value="KAL2512042.1"/>
    <property type="molecule type" value="Genomic_DNA"/>
</dbReference>
<dbReference type="Proteomes" id="UP001604336">
    <property type="component" value="Unassembled WGS sequence"/>
</dbReference>
<organism evidence="3 4">
    <name type="scientific">Abeliophyllum distichum</name>
    <dbReference type="NCBI Taxonomy" id="126358"/>
    <lineage>
        <taxon>Eukaryota</taxon>
        <taxon>Viridiplantae</taxon>
        <taxon>Streptophyta</taxon>
        <taxon>Embryophyta</taxon>
        <taxon>Tracheophyta</taxon>
        <taxon>Spermatophyta</taxon>
        <taxon>Magnoliopsida</taxon>
        <taxon>eudicotyledons</taxon>
        <taxon>Gunneridae</taxon>
        <taxon>Pentapetalae</taxon>
        <taxon>asterids</taxon>
        <taxon>lamiids</taxon>
        <taxon>Lamiales</taxon>
        <taxon>Oleaceae</taxon>
        <taxon>Forsythieae</taxon>
        <taxon>Abeliophyllum</taxon>
    </lineage>
</organism>
<gene>
    <name evidence="2" type="ORF">Adt_17642</name>
    <name evidence="3" type="ORF">Adt_17670</name>
</gene>
<proteinExistence type="predicted"/>
<comment type="caution">
    <text evidence="3">The sequence shown here is derived from an EMBL/GenBank/DDBJ whole genome shotgun (WGS) entry which is preliminary data.</text>
</comment>
<sequence>MQYLIVNKFFIPTYNLQARRYYAEDRNGLSFKYDNLWEIVRNARKFQEPPLGYETHDVQMPLQSPIKLDEDGGETFGSVRNPMQYEKPIGRKTAKQAKRDKNAESSNSQSRIANSRIFIYVELMRLKVW</sequence>
<evidence type="ECO:0000313" key="2">
    <source>
        <dbReference type="EMBL" id="KAL2512042.1"/>
    </source>
</evidence>
<dbReference type="EMBL" id="JBFOLK010000005">
    <property type="protein sequence ID" value="KAL2512070.1"/>
    <property type="molecule type" value="Genomic_DNA"/>
</dbReference>
<evidence type="ECO:0000256" key="1">
    <source>
        <dbReference type="SAM" id="MobiDB-lite"/>
    </source>
</evidence>
<evidence type="ECO:0000313" key="4">
    <source>
        <dbReference type="Proteomes" id="UP001604336"/>
    </source>
</evidence>